<reference evidence="4 6" key="1">
    <citation type="submission" date="2019-07" db="EMBL/GenBank/DDBJ databases">
        <title>Whole genome shotgun sequence of Frigoribacterium faeni NBRC 103066.</title>
        <authorList>
            <person name="Hosoyama A."/>
            <person name="Uohara A."/>
            <person name="Ohji S."/>
            <person name="Ichikawa N."/>
        </authorList>
    </citation>
    <scope>NUCLEOTIDE SEQUENCE [LARGE SCALE GENOMIC DNA]</scope>
    <source>
        <strain evidence="4 6">NBRC 103066</strain>
    </source>
</reference>
<organism evidence="5 7">
    <name type="scientific">Frigoribacterium faeni</name>
    <dbReference type="NCBI Taxonomy" id="145483"/>
    <lineage>
        <taxon>Bacteria</taxon>
        <taxon>Bacillati</taxon>
        <taxon>Actinomycetota</taxon>
        <taxon>Actinomycetes</taxon>
        <taxon>Micrococcales</taxon>
        <taxon>Microbacteriaceae</taxon>
        <taxon>Frigoribacterium</taxon>
    </lineage>
</organism>
<dbReference type="EMBL" id="BJUV01000008">
    <property type="protein sequence ID" value="GEK82806.1"/>
    <property type="molecule type" value="Genomic_DNA"/>
</dbReference>
<keyword evidence="1 5" id="KW-0489">Methyltransferase</keyword>
<evidence type="ECO:0000256" key="1">
    <source>
        <dbReference type="ARBA" id="ARBA00022603"/>
    </source>
</evidence>
<dbReference type="InterPro" id="IPR002935">
    <property type="entry name" value="SAM_O-MeTrfase"/>
</dbReference>
<evidence type="ECO:0000313" key="5">
    <source>
        <dbReference type="EMBL" id="MBA8813476.1"/>
    </source>
</evidence>
<evidence type="ECO:0000313" key="6">
    <source>
        <dbReference type="Proteomes" id="UP000321154"/>
    </source>
</evidence>
<dbReference type="PROSITE" id="PS51682">
    <property type="entry name" value="SAM_OMT_I"/>
    <property type="match status" value="1"/>
</dbReference>
<dbReference type="Pfam" id="PF01596">
    <property type="entry name" value="Methyltransf_3"/>
    <property type="match status" value="1"/>
</dbReference>
<dbReference type="InterPro" id="IPR050362">
    <property type="entry name" value="Cation-dep_OMT"/>
</dbReference>
<dbReference type="SUPFAM" id="SSF53335">
    <property type="entry name" value="S-adenosyl-L-methionine-dependent methyltransferases"/>
    <property type="match status" value="1"/>
</dbReference>
<dbReference type="Proteomes" id="UP000321154">
    <property type="component" value="Unassembled WGS sequence"/>
</dbReference>
<dbReference type="GO" id="GO:0008171">
    <property type="term" value="F:O-methyltransferase activity"/>
    <property type="evidence" value="ECO:0007669"/>
    <property type="project" value="InterPro"/>
</dbReference>
<evidence type="ECO:0000256" key="3">
    <source>
        <dbReference type="ARBA" id="ARBA00022691"/>
    </source>
</evidence>
<dbReference type="Proteomes" id="UP000522688">
    <property type="component" value="Unassembled WGS sequence"/>
</dbReference>
<comment type="caution">
    <text evidence="5">The sequence shown here is derived from an EMBL/GenBank/DDBJ whole genome shotgun (WGS) entry which is preliminary data.</text>
</comment>
<keyword evidence="6" id="KW-1185">Reference proteome</keyword>
<dbReference type="RefSeq" id="WP_146853835.1">
    <property type="nucleotide sequence ID" value="NZ_BAAAHR010000001.1"/>
</dbReference>
<dbReference type="AlphaFoldDB" id="A0A7W3PJ10"/>
<accession>A0A7W3PJ10</accession>
<dbReference type="InterPro" id="IPR029063">
    <property type="entry name" value="SAM-dependent_MTases_sf"/>
</dbReference>
<keyword evidence="2 5" id="KW-0808">Transferase</keyword>
<dbReference type="PANTHER" id="PTHR10509:SF85">
    <property type="entry name" value="O-METHYLTRANSFERASE RV1220C-RELATED"/>
    <property type="match status" value="1"/>
</dbReference>
<dbReference type="PANTHER" id="PTHR10509">
    <property type="entry name" value="O-METHYLTRANSFERASE-RELATED"/>
    <property type="match status" value="1"/>
</dbReference>
<dbReference type="GO" id="GO:0008757">
    <property type="term" value="F:S-adenosylmethionine-dependent methyltransferase activity"/>
    <property type="evidence" value="ECO:0007669"/>
    <property type="project" value="TreeGrafter"/>
</dbReference>
<reference evidence="5 7" key="2">
    <citation type="submission" date="2020-07" db="EMBL/GenBank/DDBJ databases">
        <title>Sequencing the genomes of 1000 actinobacteria strains.</title>
        <authorList>
            <person name="Klenk H.-P."/>
        </authorList>
    </citation>
    <scope>NUCLEOTIDE SEQUENCE [LARGE SCALE GENOMIC DNA]</scope>
    <source>
        <strain evidence="5 7">DSM 10309</strain>
    </source>
</reference>
<sequence length="208" mass="21881">MSHIESSWKFAEELVTESGPLAEARQHSLELGVEPVSPAVGAQLAVVAAASAAKNVIEIGTGLGVSGLWLLRGAPQATLTSIDREVDHQQAARDAYLSAGVPVNRFRLITGRASDVLPRMNENSYDIVFVDADPGSVIEYVEHGLRLARPGGLVLVAHALWHGSVANPAKRDATTTGFRTLLTEVSTSPAVISSLSTAGDGLLQLVKL</sequence>
<gene>
    <name evidence="5" type="ORF">FB463_001725</name>
    <name evidence="4" type="ORF">FFA01_11150</name>
</gene>
<proteinExistence type="predicted"/>
<name>A0A7W3PJ10_9MICO</name>
<dbReference type="EMBL" id="JACGWW010000002">
    <property type="protein sequence ID" value="MBA8813476.1"/>
    <property type="molecule type" value="Genomic_DNA"/>
</dbReference>
<dbReference type="GO" id="GO:0032259">
    <property type="term" value="P:methylation"/>
    <property type="evidence" value="ECO:0007669"/>
    <property type="project" value="UniProtKB-KW"/>
</dbReference>
<keyword evidence="3" id="KW-0949">S-adenosyl-L-methionine</keyword>
<evidence type="ECO:0000256" key="2">
    <source>
        <dbReference type="ARBA" id="ARBA00022679"/>
    </source>
</evidence>
<dbReference type="Gene3D" id="3.40.50.150">
    <property type="entry name" value="Vaccinia Virus protein VP39"/>
    <property type="match status" value="1"/>
</dbReference>
<dbReference type="OrthoDB" id="4774874at2"/>
<evidence type="ECO:0000313" key="4">
    <source>
        <dbReference type="EMBL" id="GEK82806.1"/>
    </source>
</evidence>
<dbReference type="CDD" id="cd02440">
    <property type="entry name" value="AdoMet_MTases"/>
    <property type="match status" value="1"/>
</dbReference>
<evidence type="ECO:0000313" key="7">
    <source>
        <dbReference type="Proteomes" id="UP000522688"/>
    </source>
</evidence>
<protein>
    <submittedName>
        <fullName evidence="4 5">O-methyltransferase</fullName>
    </submittedName>
</protein>